<dbReference type="PANTHER" id="PTHR46186:SF2">
    <property type="entry name" value="CYSTATIN"/>
    <property type="match status" value="1"/>
</dbReference>
<dbReference type="GO" id="GO:0004869">
    <property type="term" value="F:cysteine-type endopeptidase inhibitor activity"/>
    <property type="evidence" value="ECO:0007669"/>
    <property type="project" value="UniProtKB-KW"/>
</dbReference>
<dbReference type="GO" id="GO:0005737">
    <property type="term" value="C:cytoplasm"/>
    <property type="evidence" value="ECO:0007669"/>
    <property type="project" value="TreeGrafter"/>
</dbReference>
<dbReference type="AlphaFoldDB" id="A0AAD7RID3"/>
<dbReference type="Pfam" id="PF00031">
    <property type="entry name" value="Cystatin"/>
    <property type="match status" value="1"/>
</dbReference>
<dbReference type="GO" id="GO:0031982">
    <property type="term" value="C:vesicle"/>
    <property type="evidence" value="ECO:0007669"/>
    <property type="project" value="TreeGrafter"/>
</dbReference>
<feature type="domain" description="Cystatin" evidence="6">
    <location>
        <begin position="40"/>
        <end position="149"/>
    </location>
</feature>
<evidence type="ECO:0000256" key="2">
    <source>
        <dbReference type="ARBA" id="ARBA00022690"/>
    </source>
</evidence>
<dbReference type="PROSITE" id="PS00287">
    <property type="entry name" value="CYSTATIN"/>
    <property type="match status" value="1"/>
</dbReference>
<dbReference type="InterPro" id="IPR000010">
    <property type="entry name" value="Cystatin_dom"/>
</dbReference>
<keyword evidence="5" id="KW-0472">Membrane</keyword>
<evidence type="ECO:0000256" key="1">
    <source>
        <dbReference type="ARBA" id="ARBA00009403"/>
    </source>
</evidence>
<keyword evidence="5" id="KW-1133">Transmembrane helix</keyword>
<comment type="similarity">
    <text evidence="1">Belongs to the cystatin family.</text>
</comment>
<name>A0AAD7RID3_9TELE</name>
<keyword evidence="5" id="KW-0812">Transmembrane</keyword>
<dbReference type="SUPFAM" id="SSF54403">
    <property type="entry name" value="Cystatin/monellin"/>
    <property type="match status" value="1"/>
</dbReference>
<dbReference type="FunFam" id="3.10.450.10:FF:000004">
    <property type="entry name" value="Cystatin C"/>
    <property type="match status" value="1"/>
</dbReference>
<protein>
    <recommendedName>
        <fullName evidence="6">Cystatin domain-containing protein</fullName>
    </recommendedName>
</protein>
<dbReference type="InterPro" id="IPR018073">
    <property type="entry name" value="Prot_inh_cystat_CS"/>
</dbReference>
<evidence type="ECO:0000313" key="8">
    <source>
        <dbReference type="Proteomes" id="UP001221898"/>
    </source>
</evidence>
<dbReference type="InterPro" id="IPR046350">
    <property type="entry name" value="Cystatin_sf"/>
</dbReference>
<keyword evidence="4" id="KW-1015">Disulfide bond</keyword>
<keyword evidence="2" id="KW-0646">Protease inhibitor</keyword>
<dbReference type="SMART" id="SM00043">
    <property type="entry name" value="CY"/>
    <property type="match status" value="1"/>
</dbReference>
<dbReference type="CDD" id="cd00042">
    <property type="entry name" value="CY"/>
    <property type="match status" value="1"/>
</dbReference>
<reference evidence="7" key="1">
    <citation type="journal article" date="2023" name="Science">
        <title>Genome structures resolve the early diversification of teleost fishes.</title>
        <authorList>
            <person name="Parey E."/>
            <person name="Louis A."/>
            <person name="Montfort J."/>
            <person name="Bouchez O."/>
            <person name="Roques C."/>
            <person name="Iampietro C."/>
            <person name="Lluch J."/>
            <person name="Castinel A."/>
            <person name="Donnadieu C."/>
            <person name="Desvignes T."/>
            <person name="Floi Bucao C."/>
            <person name="Jouanno E."/>
            <person name="Wen M."/>
            <person name="Mejri S."/>
            <person name="Dirks R."/>
            <person name="Jansen H."/>
            <person name="Henkel C."/>
            <person name="Chen W.J."/>
            <person name="Zahm M."/>
            <person name="Cabau C."/>
            <person name="Klopp C."/>
            <person name="Thompson A.W."/>
            <person name="Robinson-Rechavi M."/>
            <person name="Braasch I."/>
            <person name="Lecointre G."/>
            <person name="Bobe J."/>
            <person name="Postlethwait J.H."/>
            <person name="Berthelot C."/>
            <person name="Roest Crollius H."/>
            <person name="Guiguen Y."/>
        </authorList>
    </citation>
    <scope>NUCLEOTIDE SEQUENCE</scope>
    <source>
        <strain evidence="7">NC1722</strain>
    </source>
</reference>
<organism evidence="7 8">
    <name type="scientific">Aldrovandia affinis</name>
    <dbReference type="NCBI Taxonomy" id="143900"/>
    <lineage>
        <taxon>Eukaryota</taxon>
        <taxon>Metazoa</taxon>
        <taxon>Chordata</taxon>
        <taxon>Craniata</taxon>
        <taxon>Vertebrata</taxon>
        <taxon>Euteleostomi</taxon>
        <taxon>Actinopterygii</taxon>
        <taxon>Neopterygii</taxon>
        <taxon>Teleostei</taxon>
        <taxon>Notacanthiformes</taxon>
        <taxon>Halosauridae</taxon>
        <taxon>Aldrovandia</taxon>
    </lineage>
</organism>
<accession>A0AAD7RID3</accession>
<dbReference type="Proteomes" id="UP001221898">
    <property type="component" value="Unassembled WGS sequence"/>
</dbReference>
<dbReference type="PANTHER" id="PTHR46186">
    <property type="entry name" value="CYSTATIN"/>
    <property type="match status" value="1"/>
</dbReference>
<evidence type="ECO:0000256" key="3">
    <source>
        <dbReference type="ARBA" id="ARBA00022704"/>
    </source>
</evidence>
<keyword evidence="8" id="KW-1185">Reference proteome</keyword>
<evidence type="ECO:0000256" key="5">
    <source>
        <dbReference type="SAM" id="Phobius"/>
    </source>
</evidence>
<gene>
    <name evidence="7" type="ORF">AAFF_G00198520</name>
</gene>
<evidence type="ECO:0000313" key="7">
    <source>
        <dbReference type="EMBL" id="KAJ8384766.1"/>
    </source>
</evidence>
<sequence>MHLAFFFASVPIDNMAPRHVWSAVFAVCFVLVHLAVSVPVMTGAPIDVPSNRSDVQRAARFAVNTYNKVITTEEYAYKSTSIVSSEVQVVAGLNFIMEVNLGLTQCKKTQTIDVESCPLQMNCKKLRCRFVVLIIPWEEVTLLTEIRCTTGRQGKLYQKPRTPSLVSL</sequence>
<evidence type="ECO:0000256" key="4">
    <source>
        <dbReference type="ARBA" id="ARBA00023157"/>
    </source>
</evidence>
<dbReference type="GO" id="GO:0005615">
    <property type="term" value="C:extracellular space"/>
    <property type="evidence" value="ECO:0007669"/>
    <property type="project" value="TreeGrafter"/>
</dbReference>
<dbReference type="Gene3D" id="3.10.450.10">
    <property type="match status" value="1"/>
</dbReference>
<feature type="transmembrane region" description="Helical" evidence="5">
    <location>
        <begin position="20"/>
        <end position="42"/>
    </location>
</feature>
<proteinExistence type="inferred from homology"/>
<keyword evidence="3" id="KW-0789">Thiol protease inhibitor</keyword>
<comment type="caution">
    <text evidence="7">The sequence shown here is derived from an EMBL/GenBank/DDBJ whole genome shotgun (WGS) entry which is preliminary data.</text>
</comment>
<evidence type="ECO:0000259" key="6">
    <source>
        <dbReference type="SMART" id="SM00043"/>
    </source>
</evidence>
<dbReference type="EMBL" id="JAINUG010000265">
    <property type="protein sequence ID" value="KAJ8384766.1"/>
    <property type="molecule type" value="Genomic_DNA"/>
</dbReference>